<feature type="region of interest" description="Disordered" evidence="4">
    <location>
        <begin position="94"/>
        <end position="116"/>
    </location>
</feature>
<comment type="caution">
    <text evidence="5">The sequence shown here is derived from an EMBL/GenBank/DDBJ whole genome shotgun (WGS) entry which is preliminary data.</text>
</comment>
<proteinExistence type="inferred from homology"/>
<dbReference type="Gene3D" id="3.40.910.10">
    <property type="entry name" value="Deoxyhypusine synthase"/>
    <property type="match status" value="1"/>
</dbReference>
<sequence>MNKPLEAPATAFPSRTFNGSKVLPSSTTVNPFSDLQRKYFPSQKSLLLVRPSTRTGQPEAGEPAAAGLPTVKKICNSRAVGGCGLAGHRPPWARRHASASMPTSPGRPVAGEPAASDRPAVKKICNSCGASTAVVVANFFYSRAAAGSPAIGLPGHRRAQGDRQPASTQPPAAPLATGTPRINLISVAREYPVSPQNNVCAASAKIHSPTAPLLPISAYPSSDGAVSPDFNSSFHLRALQRYSFSHDVASLSPEGAAERISHIAHRRLHHFGSSPTRFSPPPNCRSLLYRRLVTLVDLLKAEGGSRKVSKLSNSGFLVLPNPDHSSRIQIQPFREHLRDLEPMYSKDAGRRHEAAFVRWFEIQSDTCVALRYLEGTIKDYMTGNIKISAKAKDSLVEIQNPIDWQREAHMEQKIHMFNSKRTTAARISSIAKSFSPPLLLPPTKDSHAKTSNSGKNTNEASTCEIKKRTRGPTTGIGWSKRKYDSTEKVEVHLPADLHRFVGDRSQELITRSGRIRQVAHEDQQLPIYIRLWEKTKKAMLSSYGPNFLDPRGKLLARSFDILGLYSIFIFQKSNPDVAPPFLSPMLQDEDVNVRAMDEEAVNASPRKTGVIILGGGVPKHHICNANMLRNGADYAVFINTAQEFDCSDSGARLDEAVSWGKISAKTTKVHCDATIVFSLEHCIEIYGFYLRLLVNKRMDLEALVGVVFIADSEVDKSMVYMGAILV</sequence>
<dbReference type="SUPFAM" id="SSF52467">
    <property type="entry name" value="DHS-like NAD/FAD-binding domain"/>
    <property type="match status" value="1"/>
</dbReference>
<keyword evidence="3" id="KW-0520">NAD</keyword>
<reference evidence="5 6" key="1">
    <citation type="journal article" date="2022" name="Nat. Plants">
        <title>Genomes of leafy and leafless Platanthera orchids illuminate the evolution of mycoheterotrophy.</title>
        <authorList>
            <person name="Li M.H."/>
            <person name="Liu K.W."/>
            <person name="Li Z."/>
            <person name="Lu H.C."/>
            <person name="Ye Q.L."/>
            <person name="Zhang D."/>
            <person name="Wang J.Y."/>
            <person name="Li Y.F."/>
            <person name="Zhong Z.M."/>
            <person name="Liu X."/>
            <person name="Yu X."/>
            <person name="Liu D.K."/>
            <person name="Tu X.D."/>
            <person name="Liu B."/>
            <person name="Hao Y."/>
            <person name="Liao X.Y."/>
            <person name="Jiang Y.T."/>
            <person name="Sun W.H."/>
            <person name="Chen J."/>
            <person name="Chen Y.Q."/>
            <person name="Ai Y."/>
            <person name="Zhai J.W."/>
            <person name="Wu S.S."/>
            <person name="Zhou Z."/>
            <person name="Hsiao Y.Y."/>
            <person name="Wu W.L."/>
            <person name="Chen Y.Y."/>
            <person name="Lin Y.F."/>
            <person name="Hsu J.L."/>
            <person name="Li C.Y."/>
            <person name="Wang Z.W."/>
            <person name="Zhao X."/>
            <person name="Zhong W.Y."/>
            <person name="Ma X.K."/>
            <person name="Ma L."/>
            <person name="Huang J."/>
            <person name="Chen G.Z."/>
            <person name="Huang M.Z."/>
            <person name="Huang L."/>
            <person name="Peng D.H."/>
            <person name="Luo Y.B."/>
            <person name="Zou S.Q."/>
            <person name="Chen S.P."/>
            <person name="Lan S."/>
            <person name="Tsai W.C."/>
            <person name="Van de Peer Y."/>
            <person name="Liu Z.J."/>
        </authorList>
    </citation>
    <scope>NUCLEOTIDE SEQUENCE [LARGE SCALE GENOMIC DNA]</scope>
    <source>
        <strain evidence="5">Lor288</strain>
    </source>
</reference>
<gene>
    <name evidence="5" type="primary">DHS1</name>
    <name evidence="5" type="ORF">KSP40_PGU022095</name>
</gene>
<dbReference type="Pfam" id="PF01916">
    <property type="entry name" value="DS"/>
    <property type="match status" value="1"/>
</dbReference>
<organism evidence="5 6">
    <name type="scientific">Platanthera guangdongensis</name>
    <dbReference type="NCBI Taxonomy" id="2320717"/>
    <lineage>
        <taxon>Eukaryota</taxon>
        <taxon>Viridiplantae</taxon>
        <taxon>Streptophyta</taxon>
        <taxon>Embryophyta</taxon>
        <taxon>Tracheophyta</taxon>
        <taxon>Spermatophyta</taxon>
        <taxon>Magnoliopsida</taxon>
        <taxon>Liliopsida</taxon>
        <taxon>Asparagales</taxon>
        <taxon>Orchidaceae</taxon>
        <taxon>Orchidoideae</taxon>
        <taxon>Orchideae</taxon>
        <taxon>Orchidinae</taxon>
        <taxon>Platanthera</taxon>
    </lineage>
</organism>
<dbReference type="PANTHER" id="PTHR11703">
    <property type="entry name" value="DEOXYHYPUSINE SYNTHASE"/>
    <property type="match status" value="1"/>
</dbReference>
<feature type="compositionally biased region" description="Polar residues" evidence="4">
    <location>
        <begin position="449"/>
        <end position="461"/>
    </location>
</feature>
<name>A0ABR2M5N4_9ASPA</name>
<feature type="region of interest" description="Disordered" evidence="4">
    <location>
        <begin position="152"/>
        <end position="178"/>
    </location>
</feature>
<comment type="similarity">
    <text evidence="2">Belongs to the deoxyhypusine synthase family.</text>
</comment>
<feature type="region of interest" description="Disordered" evidence="4">
    <location>
        <begin position="1"/>
        <end position="31"/>
    </location>
</feature>
<evidence type="ECO:0000256" key="3">
    <source>
        <dbReference type="ARBA" id="ARBA00023027"/>
    </source>
</evidence>
<evidence type="ECO:0000313" key="5">
    <source>
        <dbReference type="EMBL" id="KAK8959343.1"/>
    </source>
</evidence>
<protein>
    <submittedName>
        <fullName evidence="5">Deoxyhypusine synthase</fullName>
    </submittedName>
</protein>
<comment type="cofactor">
    <cofactor evidence="1">
        <name>NAD(+)</name>
        <dbReference type="ChEBI" id="CHEBI:57540"/>
    </cofactor>
</comment>
<dbReference type="EMBL" id="JBBWWR010000012">
    <property type="protein sequence ID" value="KAK8959343.1"/>
    <property type="molecule type" value="Genomic_DNA"/>
</dbReference>
<keyword evidence="6" id="KW-1185">Reference proteome</keyword>
<dbReference type="InterPro" id="IPR002773">
    <property type="entry name" value="Deoxyhypusine_synthase"/>
</dbReference>
<dbReference type="InterPro" id="IPR029035">
    <property type="entry name" value="DHS-like_NAD/FAD-binding_dom"/>
</dbReference>
<evidence type="ECO:0000256" key="2">
    <source>
        <dbReference type="ARBA" id="ARBA00009892"/>
    </source>
</evidence>
<dbReference type="InterPro" id="IPR036982">
    <property type="entry name" value="Deoxyhypusine_synthase_sf"/>
</dbReference>
<evidence type="ECO:0000313" key="6">
    <source>
        <dbReference type="Proteomes" id="UP001412067"/>
    </source>
</evidence>
<dbReference type="PANTHER" id="PTHR11703:SF0">
    <property type="entry name" value="DEOXYHYPUSINE SYNTHASE"/>
    <property type="match status" value="1"/>
</dbReference>
<accession>A0ABR2M5N4</accession>
<feature type="region of interest" description="Disordered" evidence="4">
    <location>
        <begin position="438"/>
        <end position="479"/>
    </location>
</feature>
<evidence type="ECO:0000256" key="4">
    <source>
        <dbReference type="SAM" id="MobiDB-lite"/>
    </source>
</evidence>
<dbReference type="Proteomes" id="UP001412067">
    <property type="component" value="Unassembled WGS sequence"/>
</dbReference>
<evidence type="ECO:0000256" key="1">
    <source>
        <dbReference type="ARBA" id="ARBA00001911"/>
    </source>
</evidence>
<feature type="compositionally biased region" description="Polar residues" evidence="4">
    <location>
        <begin position="13"/>
        <end position="31"/>
    </location>
</feature>